<organism evidence="8 9">
    <name type="scientific">Anaerosacchariphilus polymeriproducens</name>
    <dbReference type="NCBI Taxonomy" id="1812858"/>
    <lineage>
        <taxon>Bacteria</taxon>
        <taxon>Bacillati</taxon>
        <taxon>Bacillota</taxon>
        <taxon>Clostridia</taxon>
        <taxon>Lachnospirales</taxon>
        <taxon>Lachnospiraceae</taxon>
        <taxon>Anaerosacchariphilus</taxon>
    </lineage>
</organism>
<comment type="similarity">
    <text evidence="5">Belongs to the zinc-containing alcohol dehydrogenase family.</text>
</comment>
<protein>
    <submittedName>
        <fullName evidence="8">Glutathione-dependent formaldehyde dehydrogenase</fullName>
    </submittedName>
</protein>
<dbReference type="Pfam" id="PF08240">
    <property type="entry name" value="ADH_N"/>
    <property type="match status" value="1"/>
</dbReference>
<accession>A0A371ARG6</accession>
<evidence type="ECO:0000256" key="1">
    <source>
        <dbReference type="ARBA" id="ARBA00001947"/>
    </source>
</evidence>
<comment type="cofactor">
    <cofactor evidence="1 5">
        <name>Zn(2+)</name>
        <dbReference type="ChEBI" id="CHEBI:29105"/>
    </cofactor>
</comment>
<feature type="domain" description="Alcohol dehydrogenase-like N-terminal" evidence="7">
    <location>
        <begin position="25"/>
        <end position="143"/>
    </location>
</feature>
<evidence type="ECO:0000259" key="7">
    <source>
        <dbReference type="Pfam" id="PF08240"/>
    </source>
</evidence>
<dbReference type="Gene3D" id="3.90.180.10">
    <property type="entry name" value="Medium-chain alcohol dehydrogenases, catalytic domain"/>
    <property type="match status" value="1"/>
</dbReference>
<dbReference type="InterPro" id="IPR011032">
    <property type="entry name" value="GroES-like_sf"/>
</dbReference>
<dbReference type="AlphaFoldDB" id="A0A371ARG6"/>
<dbReference type="OrthoDB" id="9769198at2"/>
<dbReference type="Pfam" id="PF00107">
    <property type="entry name" value="ADH_zinc_N"/>
    <property type="match status" value="1"/>
</dbReference>
<gene>
    <name evidence="8" type="ORF">DWV06_16695</name>
</gene>
<reference evidence="8 9" key="1">
    <citation type="submission" date="2018-07" db="EMBL/GenBank/DDBJ databases">
        <title>Anaerosacharophilus polymeroproducens gen. nov. sp. nov., an anaerobic bacterium isolated from salt field.</title>
        <authorList>
            <person name="Kim W."/>
            <person name="Yang S.-H."/>
            <person name="Oh J."/>
            <person name="Lee J.-H."/>
            <person name="Kwon K.K."/>
        </authorList>
    </citation>
    <scope>NUCLEOTIDE SEQUENCE [LARGE SCALE GENOMIC DNA]</scope>
    <source>
        <strain evidence="8 9">MCWD5</strain>
    </source>
</reference>
<dbReference type="SUPFAM" id="SSF51735">
    <property type="entry name" value="NAD(P)-binding Rossmann-fold domains"/>
    <property type="match status" value="1"/>
</dbReference>
<dbReference type="EMBL" id="QRCT01000050">
    <property type="protein sequence ID" value="RDU22168.1"/>
    <property type="molecule type" value="Genomic_DNA"/>
</dbReference>
<dbReference type="GO" id="GO:0008270">
    <property type="term" value="F:zinc ion binding"/>
    <property type="evidence" value="ECO:0007669"/>
    <property type="project" value="InterPro"/>
</dbReference>
<dbReference type="Gene3D" id="3.40.50.720">
    <property type="entry name" value="NAD(P)-binding Rossmann-like Domain"/>
    <property type="match status" value="1"/>
</dbReference>
<proteinExistence type="inferred from homology"/>
<keyword evidence="9" id="KW-1185">Reference proteome</keyword>
<evidence type="ECO:0000259" key="6">
    <source>
        <dbReference type="Pfam" id="PF00107"/>
    </source>
</evidence>
<dbReference type="PANTHER" id="PTHR42813:SF2">
    <property type="entry name" value="DEHYDROGENASE, ZINC-CONTAINING, PUTATIVE (AFU_ORTHOLOGUE AFUA_2G02810)-RELATED"/>
    <property type="match status" value="1"/>
</dbReference>
<sequence length="376" mass="41212">MKAIVYEGFKKVKVKKVDDPNIKKSDDIVVRVTSTAICGSDLHIVHGMVPNMPHGFVIGHETMGIVEEVGKDVQKVKKGDRVIVPFPVSCGHCWFCEHGYFSQCDNSNPKGEIGGIFGCGNTFGGYDGGQAEYLRVPYANVGPTLIPEELEDEQVLFLTDILPTSYWAVENGGVKSGDTVVVLGCGPVGLLAIKWAAFMGAERIIAVDYIDYRLQHAKKFYGVEVVNFEQYDNAGAYIKEITQGGADVVIDCVGMDGKMTKIELLETALRMQGGSKSAIEIATQAVRKCGTVSIVGVYGARYNNFPLGDFFARNVTLKLGQCPVQSYVDPILKLIKDNKFDATDIITHKLALEKGEYAYQIFDKKQDDCIKVVLKP</sequence>
<dbReference type="InterPro" id="IPR036291">
    <property type="entry name" value="NAD(P)-bd_dom_sf"/>
</dbReference>
<evidence type="ECO:0000256" key="5">
    <source>
        <dbReference type="RuleBase" id="RU361277"/>
    </source>
</evidence>
<comment type="caution">
    <text evidence="8">The sequence shown here is derived from an EMBL/GenBank/DDBJ whole genome shotgun (WGS) entry which is preliminary data.</text>
</comment>
<keyword evidence="3 5" id="KW-0862">Zinc</keyword>
<evidence type="ECO:0000256" key="2">
    <source>
        <dbReference type="ARBA" id="ARBA00022723"/>
    </source>
</evidence>
<dbReference type="InterPro" id="IPR013149">
    <property type="entry name" value="ADH-like_C"/>
</dbReference>
<dbReference type="RefSeq" id="WP_115483349.1">
    <property type="nucleotide sequence ID" value="NZ_QRCT01000050.1"/>
</dbReference>
<evidence type="ECO:0000256" key="3">
    <source>
        <dbReference type="ARBA" id="ARBA00022833"/>
    </source>
</evidence>
<evidence type="ECO:0000313" key="8">
    <source>
        <dbReference type="EMBL" id="RDU22168.1"/>
    </source>
</evidence>
<dbReference type="InterPro" id="IPR002328">
    <property type="entry name" value="ADH_Zn_CS"/>
</dbReference>
<dbReference type="PANTHER" id="PTHR42813">
    <property type="entry name" value="ZINC-TYPE ALCOHOL DEHYDROGENASE-LIKE"/>
    <property type="match status" value="1"/>
</dbReference>
<evidence type="ECO:0000256" key="4">
    <source>
        <dbReference type="ARBA" id="ARBA00023002"/>
    </source>
</evidence>
<evidence type="ECO:0000313" key="9">
    <source>
        <dbReference type="Proteomes" id="UP000255036"/>
    </source>
</evidence>
<dbReference type="Proteomes" id="UP000255036">
    <property type="component" value="Unassembled WGS sequence"/>
</dbReference>
<dbReference type="InterPro" id="IPR013154">
    <property type="entry name" value="ADH-like_N"/>
</dbReference>
<dbReference type="PROSITE" id="PS00059">
    <property type="entry name" value="ADH_ZINC"/>
    <property type="match status" value="1"/>
</dbReference>
<name>A0A371ARG6_9FIRM</name>
<keyword evidence="4" id="KW-0560">Oxidoreductase</keyword>
<feature type="domain" description="Alcohol dehydrogenase-like C-terminal" evidence="6">
    <location>
        <begin position="187"/>
        <end position="255"/>
    </location>
</feature>
<dbReference type="GO" id="GO:0016491">
    <property type="term" value="F:oxidoreductase activity"/>
    <property type="evidence" value="ECO:0007669"/>
    <property type="project" value="UniProtKB-KW"/>
</dbReference>
<dbReference type="SUPFAM" id="SSF50129">
    <property type="entry name" value="GroES-like"/>
    <property type="match status" value="1"/>
</dbReference>
<dbReference type="CDD" id="cd08283">
    <property type="entry name" value="FDH_like_1"/>
    <property type="match status" value="1"/>
</dbReference>
<keyword evidence="2 5" id="KW-0479">Metal-binding</keyword>